<dbReference type="EMBL" id="JAVIJP010000087">
    <property type="protein sequence ID" value="KAL3616670.1"/>
    <property type="molecule type" value="Genomic_DNA"/>
</dbReference>
<name>A0ABD3BGY4_9LAMI</name>
<reference evidence="2" key="1">
    <citation type="journal article" date="2024" name="IScience">
        <title>Strigolactones Initiate the Formation of Haustorium-like Structures in Castilleja.</title>
        <authorList>
            <person name="Buerger M."/>
            <person name="Peterson D."/>
            <person name="Chory J."/>
        </authorList>
    </citation>
    <scope>NUCLEOTIDE SEQUENCE [LARGE SCALE GENOMIC DNA]</scope>
</reference>
<evidence type="ECO:0000313" key="2">
    <source>
        <dbReference type="Proteomes" id="UP001632038"/>
    </source>
</evidence>
<gene>
    <name evidence="1" type="ORF">CASFOL_039064</name>
</gene>
<sequence>MSRDVYPIELDRIGYRRKQDKQQYSSKDHRLLNYEEKLNCEETGSIEEPVI</sequence>
<comment type="caution">
    <text evidence="1">The sequence shown here is derived from an EMBL/GenBank/DDBJ whole genome shotgun (WGS) entry which is preliminary data.</text>
</comment>
<accession>A0ABD3BGY4</accession>
<protein>
    <submittedName>
        <fullName evidence="1">Uncharacterized protein</fullName>
    </submittedName>
</protein>
<proteinExistence type="predicted"/>
<organism evidence="1 2">
    <name type="scientific">Castilleja foliolosa</name>
    <dbReference type="NCBI Taxonomy" id="1961234"/>
    <lineage>
        <taxon>Eukaryota</taxon>
        <taxon>Viridiplantae</taxon>
        <taxon>Streptophyta</taxon>
        <taxon>Embryophyta</taxon>
        <taxon>Tracheophyta</taxon>
        <taxon>Spermatophyta</taxon>
        <taxon>Magnoliopsida</taxon>
        <taxon>eudicotyledons</taxon>
        <taxon>Gunneridae</taxon>
        <taxon>Pentapetalae</taxon>
        <taxon>asterids</taxon>
        <taxon>lamiids</taxon>
        <taxon>Lamiales</taxon>
        <taxon>Orobanchaceae</taxon>
        <taxon>Pedicularideae</taxon>
        <taxon>Castillejinae</taxon>
        <taxon>Castilleja</taxon>
    </lineage>
</organism>
<evidence type="ECO:0000313" key="1">
    <source>
        <dbReference type="EMBL" id="KAL3616670.1"/>
    </source>
</evidence>
<dbReference type="Proteomes" id="UP001632038">
    <property type="component" value="Unassembled WGS sequence"/>
</dbReference>
<dbReference type="AlphaFoldDB" id="A0ABD3BGY4"/>
<keyword evidence="2" id="KW-1185">Reference proteome</keyword>